<dbReference type="EMBL" id="MN740460">
    <property type="protein sequence ID" value="QHU27672.1"/>
    <property type="molecule type" value="Genomic_DNA"/>
</dbReference>
<protein>
    <submittedName>
        <fullName evidence="2">Uncharacterized protein</fullName>
    </submittedName>
</protein>
<name>A0A6C0LEN8_9ZZZZ</name>
<sequence>MFYEITAVIIVFLLIIISLIIYIIFSSSDSKSAPPPTPVPEANNKVCLSIDDYNILLDKAKHNKQTERDETVIRDRKVLNDPLYPPLNRSDNKTHSELANNIANRNMYIRTNDVGDTYRLVGYVTNNSDDKDTGNNNWKLFARQKDRHISEFYMKPTDNNNDVKVPITDDIIVGDRLRDIYNIPQQITFKSPMFNKDPYNVVEVPKADLSRSADYL</sequence>
<evidence type="ECO:0000256" key="1">
    <source>
        <dbReference type="SAM" id="Phobius"/>
    </source>
</evidence>
<feature type="transmembrane region" description="Helical" evidence="1">
    <location>
        <begin position="6"/>
        <end position="25"/>
    </location>
</feature>
<keyword evidence="1" id="KW-1133">Transmembrane helix</keyword>
<keyword evidence="1" id="KW-0472">Membrane</keyword>
<organism evidence="2">
    <name type="scientific">viral metagenome</name>
    <dbReference type="NCBI Taxonomy" id="1070528"/>
    <lineage>
        <taxon>unclassified sequences</taxon>
        <taxon>metagenomes</taxon>
        <taxon>organismal metagenomes</taxon>
    </lineage>
</organism>
<accession>A0A6C0LEN8</accession>
<proteinExistence type="predicted"/>
<reference evidence="2" key="1">
    <citation type="journal article" date="2020" name="Nature">
        <title>Giant virus diversity and host interactions through global metagenomics.</title>
        <authorList>
            <person name="Schulz F."/>
            <person name="Roux S."/>
            <person name="Paez-Espino D."/>
            <person name="Jungbluth S."/>
            <person name="Walsh D.A."/>
            <person name="Denef V.J."/>
            <person name="McMahon K.D."/>
            <person name="Konstantinidis K.T."/>
            <person name="Eloe-Fadrosh E.A."/>
            <person name="Kyrpides N.C."/>
            <person name="Woyke T."/>
        </authorList>
    </citation>
    <scope>NUCLEOTIDE SEQUENCE</scope>
    <source>
        <strain evidence="2">GVMAG-M-3300027769-26</strain>
    </source>
</reference>
<keyword evidence="1" id="KW-0812">Transmembrane</keyword>
<dbReference type="AlphaFoldDB" id="A0A6C0LEN8"/>
<evidence type="ECO:0000313" key="2">
    <source>
        <dbReference type="EMBL" id="QHU27672.1"/>
    </source>
</evidence>